<feature type="transmembrane region" description="Helical" evidence="6">
    <location>
        <begin position="20"/>
        <end position="38"/>
    </location>
</feature>
<feature type="transmembrane region" description="Helical" evidence="6">
    <location>
        <begin position="50"/>
        <end position="72"/>
    </location>
</feature>
<name>A0A928TS31_UNCKA</name>
<dbReference type="PANTHER" id="PTHR30250:SF11">
    <property type="entry name" value="O-ANTIGEN TRANSPORTER-RELATED"/>
    <property type="match status" value="1"/>
</dbReference>
<accession>A0A928TS31</accession>
<evidence type="ECO:0000256" key="4">
    <source>
        <dbReference type="ARBA" id="ARBA00022989"/>
    </source>
</evidence>
<dbReference type="CDD" id="cd13128">
    <property type="entry name" value="MATE_Wzx_like"/>
    <property type="match status" value="1"/>
</dbReference>
<dbReference type="InterPro" id="IPR050833">
    <property type="entry name" value="Poly_Biosynth_Transport"/>
</dbReference>
<gene>
    <name evidence="7" type="ORF">HS096_02780</name>
</gene>
<feature type="transmembrane region" description="Helical" evidence="6">
    <location>
        <begin position="441"/>
        <end position="460"/>
    </location>
</feature>
<dbReference type="Proteomes" id="UP000710385">
    <property type="component" value="Unassembled WGS sequence"/>
</dbReference>
<feature type="transmembrane region" description="Helical" evidence="6">
    <location>
        <begin position="254"/>
        <end position="277"/>
    </location>
</feature>
<evidence type="ECO:0000256" key="2">
    <source>
        <dbReference type="ARBA" id="ARBA00022475"/>
    </source>
</evidence>
<sequence>MSAIARALAANTAVQIAGKIVSTILGVIVVGLMTRLLGQEGFGKYSTANAFLQIFAIILDMGLNVMVVQMLGERAGDKTHEDRVTSAVFSLRFWSALLILSIAPVIGLLLPYDRELKIALFAIWASFFVTALNQIVIGVQQRHLKMHVVAIAEVVGRTVLLAGVLIATVMNWGLVPVVLMVSLGGSANFFVNFLIARRYARFALMVDWAFWKETIKRSWPIGASIIFSLIYFKADTLILSFVRPQTEVGIYGAAYRVLEILITLPFMYAGVLLPLLANAWAKKDAALFQNFIRRSFDAFSLITFPLMFGTLLVAHPVMVLVAGQDFEASGAILQILILATGSIFFGTVFSHAVVALDKQKAMLPVYIVVSILTLIGYILYIPVYGMFAAAWLTVFSEVCIALASLVMTLRVARMSLSLRVAGKSLLASLLMVILARPFLNISLGLTILVAAAIYAILVFATKAVTKTMVLELVRTSKGAPTGENTL</sequence>
<keyword evidence="3 6" id="KW-0812">Transmembrane</keyword>
<feature type="transmembrane region" description="Helical" evidence="6">
    <location>
        <begin position="298"/>
        <end position="319"/>
    </location>
</feature>
<dbReference type="EMBL" id="JABTTY010000001">
    <property type="protein sequence ID" value="MBE7525287.1"/>
    <property type="molecule type" value="Genomic_DNA"/>
</dbReference>
<dbReference type="PANTHER" id="PTHR30250">
    <property type="entry name" value="PST FAMILY PREDICTED COLANIC ACID TRANSPORTER"/>
    <property type="match status" value="1"/>
</dbReference>
<comment type="subcellular location">
    <subcellularLocation>
        <location evidence="1">Cell membrane</location>
        <topology evidence="1">Multi-pass membrane protein</topology>
    </subcellularLocation>
</comment>
<feature type="transmembrane region" description="Helical" evidence="6">
    <location>
        <begin position="363"/>
        <end position="383"/>
    </location>
</feature>
<evidence type="ECO:0000256" key="1">
    <source>
        <dbReference type="ARBA" id="ARBA00004651"/>
    </source>
</evidence>
<feature type="transmembrane region" description="Helical" evidence="6">
    <location>
        <begin position="217"/>
        <end position="234"/>
    </location>
</feature>
<comment type="caution">
    <text evidence="7">The sequence shown here is derived from an EMBL/GenBank/DDBJ whole genome shotgun (WGS) entry which is preliminary data.</text>
</comment>
<dbReference type="InterPro" id="IPR002797">
    <property type="entry name" value="Polysacc_synth"/>
</dbReference>
<organism evidence="7 8">
    <name type="scientific">candidate division WWE3 bacterium</name>
    <dbReference type="NCBI Taxonomy" id="2053526"/>
    <lineage>
        <taxon>Bacteria</taxon>
        <taxon>Katanobacteria</taxon>
    </lineage>
</organism>
<feature type="transmembrane region" description="Helical" evidence="6">
    <location>
        <begin position="148"/>
        <end position="168"/>
    </location>
</feature>
<evidence type="ECO:0000256" key="6">
    <source>
        <dbReference type="SAM" id="Phobius"/>
    </source>
</evidence>
<keyword evidence="2" id="KW-1003">Cell membrane</keyword>
<feature type="transmembrane region" description="Helical" evidence="6">
    <location>
        <begin position="331"/>
        <end position="356"/>
    </location>
</feature>
<keyword evidence="5 6" id="KW-0472">Membrane</keyword>
<feature type="transmembrane region" description="Helical" evidence="6">
    <location>
        <begin position="118"/>
        <end position="136"/>
    </location>
</feature>
<evidence type="ECO:0000256" key="5">
    <source>
        <dbReference type="ARBA" id="ARBA00023136"/>
    </source>
</evidence>
<proteinExistence type="predicted"/>
<dbReference type="Pfam" id="PF01943">
    <property type="entry name" value="Polysacc_synt"/>
    <property type="match status" value="1"/>
</dbReference>
<reference evidence="7" key="1">
    <citation type="submission" date="2020-05" db="EMBL/GenBank/DDBJ databases">
        <title>High-Quality Genomes of Partial-Nitritation/Anammox System by Hierarchical Clustering Based Hybrid Assembly.</title>
        <authorList>
            <person name="Liu L."/>
            <person name="Wang Y."/>
            <person name="Che Y."/>
            <person name="Chen Y."/>
            <person name="Xia Y."/>
            <person name="Luo R."/>
            <person name="Cheng S.H."/>
            <person name="Zheng C."/>
            <person name="Zhang T."/>
        </authorList>
    </citation>
    <scope>NUCLEOTIDE SEQUENCE</scope>
    <source>
        <strain evidence="7">H1_PAT1</strain>
    </source>
</reference>
<feature type="transmembrane region" description="Helical" evidence="6">
    <location>
        <begin position="93"/>
        <end position="112"/>
    </location>
</feature>
<feature type="transmembrane region" description="Helical" evidence="6">
    <location>
        <begin position="389"/>
        <end position="409"/>
    </location>
</feature>
<feature type="transmembrane region" description="Helical" evidence="6">
    <location>
        <begin position="416"/>
        <end position="435"/>
    </location>
</feature>
<feature type="transmembrane region" description="Helical" evidence="6">
    <location>
        <begin position="174"/>
        <end position="196"/>
    </location>
</feature>
<keyword evidence="4 6" id="KW-1133">Transmembrane helix</keyword>
<dbReference type="AlphaFoldDB" id="A0A928TS31"/>
<evidence type="ECO:0000313" key="7">
    <source>
        <dbReference type="EMBL" id="MBE7525287.1"/>
    </source>
</evidence>
<dbReference type="GO" id="GO:0005886">
    <property type="term" value="C:plasma membrane"/>
    <property type="evidence" value="ECO:0007669"/>
    <property type="project" value="UniProtKB-SubCell"/>
</dbReference>
<protein>
    <submittedName>
        <fullName evidence="7">Flippase</fullName>
    </submittedName>
</protein>
<evidence type="ECO:0000256" key="3">
    <source>
        <dbReference type="ARBA" id="ARBA00022692"/>
    </source>
</evidence>
<evidence type="ECO:0000313" key="8">
    <source>
        <dbReference type="Proteomes" id="UP000710385"/>
    </source>
</evidence>